<dbReference type="EMBL" id="MRCC01000016">
    <property type="protein sequence ID" value="OKH23369.1"/>
    <property type="molecule type" value="Genomic_DNA"/>
</dbReference>
<proteinExistence type="predicted"/>
<keyword evidence="2" id="KW-1185">Reference proteome</keyword>
<comment type="caution">
    <text evidence="1">The sequence shown here is derived from an EMBL/GenBank/DDBJ whole genome shotgun (WGS) entry which is preliminary data.</text>
</comment>
<gene>
    <name evidence="1" type="ORF">NIES1031_18125</name>
</gene>
<evidence type="ECO:0000313" key="1">
    <source>
        <dbReference type="EMBL" id="OKH23369.1"/>
    </source>
</evidence>
<protein>
    <submittedName>
        <fullName evidence="1">Uncharacterized protein</fullName>
    </submittedName>
</protein>
<reference evidence="1 2" key="1">
    <citation type="submission" date="2016-11" db="EMBL/GenBank/DDBJ databases">
        <title>Draft Genome Sequences of Nine Cyanobacterial Strains from Diverse Habitats.</title>
        <authorList>
            <person name="Zhu T."/>
            <person name="Hou S."/>
            <person name="Lu X."/>
            <person name="Hess W.R."/>
        </authorList>
    </citation>
    <scope>NUCLEOTIDE SEQUENCE [LARGE SCALE GENOMIC DNA]</scope>
    <source>
        <strain evidence="1 2">5.2 s.c.1</strain>
    </source>
</reference>
<dbReference type="STRING" id="247279.NIES1031_18125"/>
<name>A0A1U7HII2_9CHRO</name>
<accession>A0A1U7HII2</accession>
<organism evidence="1 2">
    <name type="scientific">Chroogloeocystis siderophila 5.2 s.c.1</name>
    <dbReference type="NCBI Taxonomy" id="247279"/>
    <lineage>
        <taxon>Bacteria</taxon>
        <taxon>Bacillati</taxon>
        <taxon>Cyanobacteriota</taxon>
        <taxon>Cyanophyceae</taxon>
        <taxon>Oscillatoriophycideae</taxon>
        <taxon>Chroococcales</taxon>
        <taxon>Chroococcaceae</taxon>
        <taxon>Chroogloeocystis</taxon>
    </lineage>
</organism>
<sequence length="77" mass="8899">MDYIEIGYSGNTVRLLKAVGFQPVLLNNVEPKSGLRATVTIETLSQIYADIIIVHTWLEQWEDNYTYNVLLEKLKQK</sequence>
<dbReference type="AlphaFoldDB" id="A0A1U7HII2"/>
<evidence type="ECO:0000313" key="2">
    <source>
        <dbReference type="Proteomes" id="UP000185984"/>
    </source>
</evidence>
<dbReference type="Proteomes" id="UP000185984">
    <property type="component" value="Unassembled WGS sequence"/>
</dbReference>
<dbReference type="RefSeq" id="WP_073550901.1">
    <property type="nucleotide sequence ID" value="NZ_CAWMVK010000008.1"/>
</dbReference>